<name>A0A6A5ASE8_APHAT</name>
<evidence type="ECO:0000313" key="1">
    <source>
        <dbReference type="EMBL" id="KAF0762291.1"/>
    </source>
</evidence>
<dbReference type="AlphaFoldDB" id="A0A6A5ASE8"/>
<sequence>MPTMMSPTATSEWTENQQTLQEVVEKDAQAMRLVEQMTTLVAIDNQLANCHASRPVTQDEVERTIVWLQQHQDKKSSHFIHTLLHWIKDKDDEEESSPPESLPLTWGSTSLSFSWDEQSFGVLNAPLYVDMLHARRLLLSGGLLRASEADKIEFSKWFEEFLDHLTLCDVLKQRLLQDKGQMTNKAIKVATQYHLVQKCYDESLWVPAGAPYSDKVLQCLDEVERVLRDEEKAVGEANLIVMTPALEMEAFSNLFSHIRADAEEGTFVAKLVAWMQHALPEDDFEAIYSFFPPDVKASLAGVWMQEYAEHMHRLEPFDVDFHYSVVYPRSRADIVDSAKAIGI</sequence>
<dbReference type="VEuPathDB" id="FungiDB:H257_02318"/>
<organism evidence="1 2">
    <name type="scientific">Aphanomyces astaci</name>
    <name type="common">Crayfish plague agent</name>
    <dbReference type="NCBI Taxonomy" id="112090"/>
    <lineage>
        <taxon>Eukaryota</taxon>
        <taxon>Sar</taxon>
        <taxon>Stramenopiles</taxon>
        <taxon>Oomycota</taxon>
        <taxon>Saprolegniomycetes</taxon>
        <taxon>Saprolegniales</taxon>
        <taxon>Verrucalvaceae</taxon>
        <taxon>Aphanomyces</taxon>
    </lineage>
</organism>
<reference evidence="1 2" key="1">
    <citation type="submission" date="2019-06" db="EMBL/GenBank/DDBJ databases">
        <title>Genomics analysis of Aphanomyces spp. identifies a new class of oomycete effector associated with host adaptation.</title>
        <authorList>
            <person name="Gaulin E."/>
        </authorList>
    </citation>
    <scope>NUCLEOTIDE SEQUENCE [LARGE SCALE GENOMIC DNA]</scope>
    <source>
        <strain evidence="1 2">E</strain>
    </source>
</reference>
<gene>
    <name evidence="1" type="ORF">AaE_003329</name>
</gene>
<protein>
    <submittedName>
        <fullName evidence="1">Uncharacterized protein</fullName>
    </submittedName>
</protein>
<comment type="caution">
    <text evidence="1">The sequence shown here is derived from an EMBL/GenBank/DDBJ whole genome shotgun (WGS) entry which is preliminary data.</text>
</comment>
<dbReference type="Proteomes" id="UP000469452">
    <property type="component" value="Unassembled WGS sequence"/>
</dbReference>
<proteinExistence type="predicted"/>
<accession>A0A6A5ASE8</accession>
<evidence type="ECO:0000313" key="2">
    <source>
        <dbReference type="Proteomes" id="UP000469452"/>
    </source>
</evidence>
<dbReference type="EMBL" id="VJMI01008047">
    <property type="protein sequence ID" value="KAF0762291.1"/>
    <property type="molecule type" value="Genomic_DNA"/>
</dbReference>